<feature type="transmembrane region" description="Helical" evidence="1">
    <location>
        <begin position="128"/>
        <end position="151"/>
    </location>
</feature>
<dbReference type="HOGENOM" id="CLU_1049264_0_0_11"/>
<dbReference type="AlphaFoldDB" id="K0JXU0"/>
<dbReference type="KEGG" id="sesp:BN6_36610"/>
<feature type="transmembrane region" description="Helical" evidence="1">
    <location>
        <begin position="56"/>
        <end position="82"/>
    </location>
</feature>
<keyword evidence="3" id="KW-1185">Reference proteome</keyword>
<dbReference type="Proteomes" id="UP000006281">
    <property type="component" value="Chromosome"/>
</dbReference>
<feature type="transmembrane region" description="Helical" evidence="1">
    <location>
        <begin position="12"/>
        <end position="32"/>
    </location>
</feature>
<dbReference type="PATRIC" id="fig|1179773.3.peg.3661"/>
<protein>
    <submittedName>
        <fullName evidence="2">Putative secreted protein</fullName>
    </submittedName>
</protein>
<keyword evidence="1" id="KW-1133">Transmembrane helix</keyword>
<evidence type="ECO:0000313" key="3">
    <source>
        <dbReference type="Proteomes" id="UP000006281"/>
    </source>
</evidence>
<dbReference type="STRING" id="1179773.BN6_36610"/>
<dbReference type="OrthoDB" id="594838at2"/>
<evidence type="ECO:0000256" key="1">
    <source>
        <dbReference type="SAM" id="Phobius"/>
    </source>
</evidence>
<keyword evidence="1" id="KW-0812">Transmembrane</keyword>
<organism evidence="2 3">
    <name type="scientific">Saccharothrix espanaensis (strain ATCC 51144 / DSM 44229 / JCM 9112 / NBRC 15066 / NRRL 15764)</name>
    <dbReference type="NCBI Taxonomy" id="1179773"/>
    <lineage>
        <taxon>Bacteria</taxon>
        <taxon>Bacillati</taxon>
        <taxon>Actinomycetota</taxon>
        <taxon>Actinomycetes</taxon>
        <taxon>Pseudonocardiales</taxon>
        <taxon>Pseudonocardiaceae</taxon>
        <taxon>Saccharothrix</taxon>
    </lineage>
</organism>
<sequence>MRSVVDALRRMPFTAAVVAVMLVVGVATGALWTEASAQPWYGQVAFGVPALEAGRWWTPVTGAFLAFVPLAYLPMAGSFALFVGAAEWLRGTKFAVVAAVVSHLGAVLLSVLLLVVLRATGWEWAVRVAGTVDVGFSAGALAVGAVVSATLAQPWRSRIRLGLGLYVVASFVFLGSLADVEHLVAGVAGLAVGARADRVPRVEAVRLAVVSVVVVTAAGFGLGAFLPTQSPLGDNTQASTVLAGIAVSLVVGPLLAFGVPRKVLR</sequence>
<feature type="transmembrane region" description="Helical" evidence="1">
    <location>
        <begin position="238"/>
        <end position="259"/>
    </location>
</feature>
<keyword evidence="1" id="KW-0472">Membrane</keyword>
<feature type="transmembrane region" description="Helical" evidence="1">
    <location>
        <begin position="204"/>
        <end position="226"/>
    </location>
</feature>
<accession>K0JXU0</accession>
<gene>
    <name evidence="2" type="ordered locus">BN6_36610</name>
</gene>
<dbReference type="EMBL" id="HE804045">
    <property type="protein sequence ID" value="CCH30956.1"/>
    <property type="molecule type" value="Genomic_DNA"/>
</dbReference>
<dbReference type="eggNOG" id="COG2898">
    <property type="taxonomic scope" value="Bacteria"/>
</dbReference>
<reference evidence="2 3" key="1">
    <citation type="journal article" date="2012" name="BMC Genomics">
        <title>Complete genome sequence of Saccharothrix espanaensis DSM 44229T and comparison to the other completely sequenced Pseudonocardiaceae.</title>
        <authorList>
            <person name="Strobel T."/>
            <person name="Al-Dilaimi A."/>
            <person name="Blom J."/>
            <person name="Gessner A."/>
            <person name="Kalinowski J."/>
            <person name="Luzhetska M."/>
            <person name="Puhler A."/>
            <person name="Szczepanowski R."/>
            <person name="Bechthold A."/>
            <person name="Ruckert C."/>
        </authorList>
    </citation>
    <scope>NUCLEOTIDE SEQUENCE [LARGE SCALE GENOMIC DNA]</scope>
    <source>
        <strain evidence="3">ATCC 51144 / DSM 44229 / JCM 9112 / NBRC 15066 / NRRL 15764</strain>
    </source>
</reference>
<dbReference type="BioCyc" id="SESP1179773:BN6_RS17740-MONOMER"/>
<name>K0JXU0_SACES</name>
<dbReference type="RefSeq" id="WP_015101068.1">
    <property type="nucleotide sequence ID" value="NC_019673.1"/>
</dbReference>
<evidence type="ECO:0000313" key="2">
    <source>
        <dbReference type="EMBL" id="CCH30956.1"/>
    </source>
</evidence>
<feature type="transmembrane region" description="Helical" evidence="1">
    <location>
        <begin position="94"/>
        <end position="116"/>
    </location>
</feature>
<proteinExistence type="predicted"/>